<reference evidence="6 7" key="1">
    <citation type="submission" date="2018-02" db="EMBL/GenBank/DDBJ databases">
        <title>Comparative genomes isolates from brazilian mangrove.</title>
        <authorList>
            <person name="Araujo J.E."/>
            <person name="Taketani R.G."/>
            <person name="Silva M.C.P."/>
            <person name="Loureco M.V."/>
            <person name="Andreote F.D."/>
        </authorList>
    </citation>
    <scope>NUCLEOTIDE SEQUENCE [LARGE SCALE GENOMIC DNA]</scope>
    <source>
        <strain evidence="6 7">Nap-Phe MGV</strain>
    </source>
</reference>
<evidence type="ECO:0000256" key="4">
    <source>
        <dbReference type="SAM" id="MobiDB-lite"/>
    </source>
</evidence>
<accession>A0A2S8GNR6</accession>
<dbReference type="InterPro" id="IPR050639">
    <property type="entry name" value="SSR_resolvase"/>
</dbReference>
<evidence type="ECO:0000313" key="7">
    <source>
        <dbReference type="Proteomes" id="UP000237819"/>
    </source>
</evidence>
<dbReference type="SUPFAM" id="SSF53041">
    <property type="entry name" value="Resolvase-like"/>
    <property type="match status" value="1"/>
</dbReference>
<dbReference type="GO" id="GO:0000150">
    <property type="term" value="F:DNA strand exchange activity"/>
    <property type="evidence" value="ECO:0007669"/>
    <property type="project" value="InterPro"/>
</dbReference>
<dbReference type="Gene3D" id="3.40.50.1390">
    <property type="entry name" value="Resolvase, N-terminal catalytic domain"/>
    <property type="match status" value="1"/>
</dbReference>
<comment type="caution">
    <text evidence="6">The sequence shown here is derived from an EMBL/GenBank/DDBJ whole genome shotgun (WGS) entry which is preliminary data.</text>
</comment>
<dbReference type="InterPro" id="IPR006119">
    <property type="entry name" value="Resolv_N"/>
</dbReference>
<dbReference type="PANTHER" id="PTHR30461">
    <property type="entry name" value="DNA-INVERTASE FROM LAMBDOID PROPHAGE"/>
    <property type="match status" value="1"/>
</dbReference>
<evidence type="ECO:0000313" key="6">
    <source>
        <dbReference type="EMBL" id="PQO46069.1"/>
    </source>
</evidence>
<feature type="region of interest" description="Disordered" evidence="4">
    <location>
        <begin position="253"/>
        <end position="272"/>
    </location>
</feature>
<sequence>MNPNPNNSPLYPPLSARRGHTIKVLAICRISTLNQDEKSLDDQEAFYREWIQCHSSLPFEMTVIAGRGSGENLEREDFLEAAEKVASGEFDVVIAEDLARICRRIHAMIFCEDCEDSQTRLIAINDRVDTGKDDWRLHSFFAVMHHETHNRDTSQRIRRSLRNRFSQGGVIQTPIYGYIKPLGCRTDDDLQKDPDAEPIYKEWFEKLEMGESYSAIADWLNDLGIPVGPAARGDKWTGKLVRETTFNSILKGIRRRNNRRSKRNNKSGKYRTEKAPVEDLLERDCPHLAFFDADYYDRIIRMLQERNAKYSRGRESGADPLKNRAKKRTRFPGQIIECGICGRPYVFGGHGQTDHLMCQGAREYRCWNGVTVDGPLAARKIADAVFAEFEALEGFDAEFLAMVEEQANQRGKEYEIKSDRLSKELTRIEREIQNLLKFIREGISNDSLRVEFNRLEQSKTQVLLEMDSLQKSPSGDIVLPTANDLRSLASEEFKELALESFEFATLMRRLIPKIVVFPFRECLGGTIVIKSKFRLRMAELLPLGDARNMLSPSLEKVLQVDLFEPIQRVKFREQIIELISTINLKTEKLYSIKDAADVVGITATAAQRAVKLQQQMDRLGLTDPFVRMTEPDGKVPKLRRHLHDRYKFDPLDHAGDI</sequence>
<evidence type="ECO:0000256" key="1">
    <source>
        <dbReference type="ARBA" id="ARBA00023125"/>
    </source>
</evidence>
<evidence type="ECO:0000259" key="5">
    <source>
        <dbReference type="PROSITE" id="PS51737"/>
    </source>
</evidence>
<proteinExistence type="predicted"/>
<dbReference type="InterPro" id="IPR038109">
    <property type="entry name" value="DNA_bind_recomb_sf"/>
</dbReference>
<dbReference type="Pfam" id="PF00239">
    <property type="entry name" value="Resolvase"/>
    <property type="match status" value="1"/>
</dbReference>
<dbReference type="SMART" id="SM00857">
    <property type="entry name" value="Resolvase"/>
    <property type="match status" value="1"/>
</dbReference>
<dbReference type="OrthoDB" id="210736at2"/>
<dbReference type="CDD" id="cd00338">
    <property type="entry name" value="Ser_Recombinase"/>
    <property type="match status" value="1"/>
</dbReference>
<dbReference type="InterPro" id="IPR011109">
    <property type="entry name" value="DNA_bind_recombinase_dom"/>
</dbReference>
<dbReference type="PROSITE" id="PS51737">
    <property type="entry name" value="RECOMBINASE_DNA_BIND"/>
    <property type="match status" value="1"/>
</dbReference>
<dbReference type="Proteomes" id="UP000237819">
    <property type="component" value="Unassembled WGS sequence"/>
</dbReference>
<dbReference type="EMBL" id="PUHZ01000011">
    <property type="protein sequence ID" value="PQO46069.1"/>
    <property type="molecule type" value="Genomic_DNA"/>
</dbReference>
<dbReference type="RefSeq" id="WP_105335447.1">
    <property type="nucleotide sequence ID" value="NZ_PUHZ01000011.1"/>
</dbReference>
<gene>
    <name evidence="6" type="ORF">C5Y93_10860</name>
</gene>
<dbReference type="Gene3D" id="3.90.1750.20">
    <property type="entry name" value="Putative Large Serine Recombinase, Chain B, Domain 2"/>
    <property type="match status" value="1"/>
</dbReference>
<feature type="domain" description="Recombinase" evidence="5">
    <location>
        <begin position="175"/>
        <end position="309"/>
    </location>
</feature>
<keyword evidence="3" id="KW-0175">Coiled coil</keyword>
<dbReference type="Pfam" id="PF07508">
    <property type="entry name" value="Recombinase"/>
    <property type="match status" value="1"/>
</dbReference>
<dbReference type="GO" id="GO:0003677">
    <property type="term" value="F:DNA binding"/>
    <property type="evidence" value="ECO:0007669"/>
    <property type="project" value="UniProtKB-KW"/>
</dbReference>
<name>A0A2S8GNR6_9BACT</name>
<feature type="compositionally biased region" description="Basic residues" evidence="4">
    <location>
        <begin position="253"/>
        <end position="269"/>
    </location>
</feature>
<evidence type="ECO:0000256" key="3">
    <source>
        <dbReference type="SAM" id="Coils"/>
    </source>
</evidence>
<feature type="coiled-coil region" evidence="3">
    <location>
        <begin position="411"/>
        <end position="438"/>
    </location>
</feature>
<evidence type="ECO:0000256" key="2">
    <source>
        <dbReference type="ARBA" id="ARBA00023172"/>
    </source>
</evidence>
<dbReference type="PANTHER" id="PTHR30461:SF2">
    <property type="entry name" value="SERINE RECOMBINASE PINE-RELATED"/>
    <property type="match status" value="1"/>
</dbReference>
<protein>
    <recommendedName>
        <fullName evidence="5">Recombinase domain-containing protein</fullName>
    </recommendedName>
</protein>
<dbReference type="AlphaFoldDB" id="A0A2S8GNR6"/>
<keyword evidence="1" id="KW-0238">DNA-binding</keyword>
<dbReference type="InterPro" id="IPR036162">
    <property type="entry name" value="Resolvase-like_N_sf"/>
</dbReference>
<organism evidence="6 7">
    <name type="scientific">Blastopirellula marina</name>
    <dbReference type="NCBI Taxonomy" id="124"/>
    <lineage>
        <taxon>Bacteria</taxon>
        <taxon>Pseudomonadati</taxon>
        <taxon>Planctomycetota</taxon>
        <taxon>Planctomycetia</taxon>
        <taxon>Pirellulales</taxon>
        <taxon>Pirellulaceae</taxon>
        <taxon>Blastopirellula</taxon>
    </lineage>
</organism>
<keyword evidence="2" id="KW-0233">DNA recombination</keyword>